<dbReference type="InterPro" id="IPR050174">
    <property type="entry name" value="Protocadherin/Cadherin-CA"/>
</dbReference>
<dbReference type="GO" id="GO:0005509">
    <property type="term" value="F:calcium ion binding"/>
    <property type="evidence" value="ECO:0007669"/>
    <property type="project" value="UniProtKB-UniRule"/>
</dbReference>
<evidence type="ECO:0000313" key="14">
    <source>
        <dbReference type="EMBL" id="PVD34575.1"/>
    </source>
</evidence>
<dbReference type="EMBL" id="PZQS01000003">
    <property type="protein sequence ID" value="PVD34575.1"/>
    <property type="molecule type" value="Genomic_DNA"/>
</dbReference>
<gene>
    <name evidence="14" type="ORF">C0Q70_05851</name>
</gene>
<dbReference type="GO" id="GO:0007156">
    <property type="term" value="P:homophilic cell adhesion via plasma membrane adhesion molecules"/>
    <property type="evidence" value="ECO:0007669"/>
    <property type="project" value="InterPro"/>
</dbReference>
<dbReference type="Proteomes" id="UP000245119">
    <property type="component" value="Linkage Group LG3"/>
</dbReference>
<evidence type="ECO:0000259" key="13">
    <source>
        <dbReference type="PROSITE" id="PS50268"/>
    </source>
</evidence>
<dbReference type="SUPFAM" id="SSF49313">
    <property type="entry name" value="Cadherin-like"/>
    <property type="match status" value="1"/>
</dbReference>
<accession>A0A2T7PMC6</accession>
<comment type="caution">
    <text evidence="14">The sequence shown here is derived from an EMBL/GenBank/DDBJ whole genome shotgun (WGS) entry which is preliminary data.</text>
</comment>
<feature type="transmembrane region" description="Helical" evidence="12">
    <location>
        <begin position="103"/>
        <end position="128"/>
    </location>
</feature>
<evidence type="ECO:0000256" key="2">
    <source>
        <dbReference type="ARBA" id="ARBA00022475"/>
    </source>
</evidence>
<keyword evidence="7" id="KW-0130">Cell adhesion</keyword>
<evidence type="ECO:0000313" key="15">
    <source>
        <dbReference type="Proteomes" id="UP000245119"/>
    </source>
</evidence>
<organism evidence="14 15">
    <name type="scientific">Pomacea canaliculata</name>
    <name type="common">Golden apple snail</name>
    <dbReference type="NCBI Taxonomy" id="400727"/>
    <lineage>
        <taxon>Eukaryota</taxon>
        <taxon>Metazoa</taxon>
        <taxon>Spiralia</taxon>
        <taxon>Lophotrochozoa</taxon>
        <taxon>Mollusca</taxon>
        <taxon>Gastropoda</taxon>
        <taxon>Caenogastropoda</taxon>
        <taxon>Architaenioglossa</taxon>
        <taxon>Ampullarioidea</taxon>
        <taxon>Ampullariidae</taxon>
        <taxon>Pomacea</taxon>
    </lineage>
</organism>
<reference evidence="14 15" key="1">
    <citation type="submission" date="2018-04" db="EMBL/GenBank/DDBJ databases">
        <title>The genome of golden apple snail Pomacea canaliculata provides insight into stress tolerance and invasive adaptation.</title>
        <authorList>
            <person name="Liu C."/>
            <person name="Liu B."/>
            <person name="Ren Y."/>
            <person name="Zhang Y."/>
            <person name="Wang H."/>
            <person name="Li S."/>
            <person name="Jiang F."/>
            <person name="Yin L."/>
            <person name="Zhang G."/>
            <person name="Qian W."/>
            <person name="Fan W."/>
        </authorList>
    </citation>
    <scope>NUCLEOTIDE SEQUENCE [LARGE SCALE GENOMIC DNA]</scope>
    <source>
        <strain evidence="14">SZHN2017</strain>
        <tissue evidence="14">Muscle</tissue>
    </source>
</reference>
<dbReference type="OrthoDB" id="6252479at2759"/>
<evidence type="ECO:0000256" key="1">
    <source>
        <dbReference type="ARBA" id="ARBA00004251"/>
    </source>
</evidence>
<keyword evidence="10" id="KW-0325">Glycoprotein</keyword>
<evidence type="ECO:0000256" key="8">
    <source>
        <dbReference type="ARBA" id="ARBA00022989"/>
    </source>
</evidence>
<evidence type="ECO:0000256" key="3">
    <source>
        <dbReference type="ARBA" id="ARBA00022692"/>
    </source>
</evidence>
<sequence>MDDDIARPVAMVQAEDADSGLNGQLQFIVTARNDSGRFDVDANSGEVFITRALGSGDINTYRLQVLVQDSGSPPLPAVRPLTIWVHAGNGTGGQSGAQVGDHYLLITLAIVCITIILSAVIVLIIVVMRRMDRRHKGRVAPMHIHNTRVLGSYADTVKADNMHNECVDGIHEKEWGGGGFETFRERP</sequence>
<protein>
    <recommendedName>
        <fullName evidence="13">Cadherin domain-containing protein</fullName>
    </recommendedName>
</protein>
<dbReference type="PROSITE" id="PS50268">
    <property type="entry name" value="CADHERIN_2"/>
    <property type="match status" value="1"/>
</dbReference>
<evidence type="ECO:0000256" key="7">
    <source>
        <dbReference type="ARBA" id="ARBA00022889"/>
    </source>
</evidence>
<feature type="domain" description="Cadherin" evidence="13">
    <location>
        <begin position="9"/>
        <end position="99"/>
    </location>
</feature>
<evidence type="ECO:0000256" key="5">
    <source>
        <dbReference type="ARBA" id="ARBA00022737"/>
    </source>
</evidence>
<keyword evidence="8 12" id="KW-1133">Transmembrane helix</keyword>
<dbReference type="CDD" id="cd11304">
    <property type="entry name" value="Cadherin_repeat"/>
    <property type="match status" value="1"/>
</dbReference>
<evidence type="ECO:0000256" key="4">
    <source>
        <dbReference type="ARBA" id="ARBA00022729"/>
    </source>
</evidence>
<dbReference type="PANTHER" id="PTHR24028">
    <property type="entry name" value="CADHERIN-87A"/>
    <property type="match status" value="1"/>
</dbReference>
<keyword evidence="5" id="KW-0677">Repeat</keyword>
<dbReference type="SMART" id="SM00112">
    <property type="entry name" value="CA"/>
    <property type="match status" value="1"/>
</dbReference>
<dbReference type="InterPro" id="IPR015919">
    <property type="entry name" value="Cadherin-like_sf"/>
</dbReference>
<keyword evidence="3 12" id="KW-0812">Transmembrane</keyword>
<keyword evidence="2" id="KW-1003">Cell membrane</keyword>
<dbReference type="GO" id="GO:0005886">
    <property type="term" value="C:plasma membrane"/>
    <property type="evidence" value="ECO:0007669"/>
    <property type="project" value="UniProtKB-SubCell"/>
</dbReference>
<keyword evidence="6 11" id="KW-0106">Calcium</keyword>
<evidence type="ECO:0000256" key="6">
    <source>
        <dbReference type="ARBA" id="ARBA00022837"/>
    </source>
</evidence>
<dbReference type="FunFam" id="2.60.40.60:FF:000004">
    <property type="entry name" value="Protocadherin 1 gamma 2"/>
    <property type="match status" value="1"/>
</dbReference>
<keyword evidence="9 12" id="KW-0472">Membrane</keyword>
<evidence type="ECO:0000256" key="12">
    <source>
        <dbReference type="SAM" id="Phobius"/>
    </source>
</evidence>
<keyword evidence="4" id="KW-0732">Signal</keyword>
<keyword evidence="15" id="KW-1185">Reference proteome</keyword>
<comment type="subcellular location">
    <subcellularLocation>
        <location evidence="1">Cell membrane</location>
        <topology evidence="1">Single-pass type I membrane protein</topology>
    </subcellularLocation>
</comment>
<name>A0A2T7PMC6_POMCA</name>
<dbReference type="Pfam" id="PF00028">
    <property type="entry name" value="Cadherin"/>
    <property type="match status" value="1"/>
</dbReference>
<dbReference type="PANTHER" id="PTHR24028:SF328">
    <property type="entry name" value="CADHERIN-3"/>
    <property type="match status" value="1"/>
</dbReference>
<dbReference type="InterPro" id="IPR002126">
    <property type="entry name" value="Cadherin-like_dom"/>
</dbReference>
<evidence type="ECO:0000256" key="9">
    <source>
        <dbReference type="ARBA" id="ARBA00023136"/>
    </source>
</evidence>
<dbReference type="AlphaFoldDB" id="A0A2T7PMC6"/>
<evidence type="ECO:0000256" key="11">
    <source>
        <dbReference type="PROSITE-ProRule" id="PRU00043"/>
    </source>
</evidence>
<dbReference type="Gene3D" id="2.60.40.60">
    <property type="entry name" value="Cadherins"/>
    <property type="match status" value="1"/>
</dbReference>
<proteinExistence type="predicted"/>
<evidence type="ECO:0000256" key="10">
    <source>
        <dbReference type="ARBA" id="ARBA00023180"/>
    </source>
</evidence>